<dbReference type="EMBL" id="JADGMQ010000014">
    <property type="protein sequence ID" value="MBI1622219.1"/>
    <property type="molecule type" value="Genomic_DNA"/>
</dbReference>
<name>A0ABS0SFY9_9HYPH</name>
<feature type="transmembrane region" description="Helical" evidence="1">
    <location>
        <begin position="12"/>
        <end position="29"/>
    </location>
</feature>
<proteinExistence type="predicted"/>
<feature type="transmembrane region" description="Helical" evidence="1">
    <location>
        <begin position="35"/>
        <end position="54"/>
    </location>
</feature>
<keyword evidence="1" id="KW-0812">Transmembrane</keyword>
<keyword evidence="1" id="KW-0472">Membrane</keyword>
<dbReference type="RefSeq" id="WP_198477757.1">
    <property type="nucleotide sequence ID" value="NZ_JADGMQ010000014.1"/>
</dbReference>
<comment type="caution">
    <text evidence="2">The sequence shown here is derived from an EMBL/GenBank/DDBJ whole genome shotgun (WGS) entry which is preliminary data.</text>
</comment>
<dbReference type="Proteomes" id="UP000601789">
    <property type="component" value="Unassembled WGS sequence"/>
</dbReference>
<sequence length="57" mass="6461">MQTKRFLDPLWIRLLLVAACAFWTALEYANDQIGWAAIAACATLYGVWSLLLNYGRP</sequence>
<evidence type="ECO:0008006" key="4">
    <source>
        <dbReference type="Google" id="ProtNLM"/>
    </source>
</evidence>
<accession>A0ABS0SFY9</accession>
<evidence type="ECO:0000256" key="1">
    <source>
        <dbReference type="SAM" id="Phobius"/>
    </source>
</evidence>
<reference evidence="2 3" key="1">
    <citation type="submission" date="2020-10" db="EMBL/GenBank/DDBJ databases">
        <title>Aquamicrobium zhengzhouensis sp. nov., a exopolysaccharide producing bacterium isolated from farmland soil.</title>
        <authorList>
            <person name="Wang X."/>
        </authorList>
    </citation>
    <scope>NUCLEOTIDE SEQUENCE [LARGE SCALE GENOMIC DNA]</scope>
    <source>
        <strain evidence="3">cd-1</strain>
    </source>
</reference>
<keyword evidence="3" id="KW-1185">Reference proteome</keyword>
<keyword evidence="1" id="KW-1133">Transmembrane helix</keyword>
<evidence type="ECO:0000313" key="2">
    <source>
        <dbReference type="EMBL" id="MBI1622219.1"/>
    </source>
</evidence>
<gene>
    <name evidence="2" type="ORF">IOD40_16280</name>
</gene>
<protein>
    <recommendedName>
        <fullName evidence="4">DUF3329 domain-containing protein</fullName>
    </recommendedName>
</protein>
<evidence type="ECO:0000313" key="3">
    <source>
        <dbReference type="Proteomes" id="UP000601789"/>
    </source>
</evidence>
<organism evidence="2 3">
    <name type="scientific">Aquamicrobium zhengzhouense</name>
    <dbReference type="NCBI Taxonomy" id="2781738"/>
    <lineage>
        <taxon>Bacteria</taxon>
        <taxon>Pseudomonadati</taxon>
        <taxon>Pseudomonadota</taxon>
        <taxon>Alphaproteobacteria</taxon>
        <taxon>Hyphomicrobiales</taxon>
        <taxon>Phyllobacteriaceae</taxon>
        <taxon>Aquamicrobium</taxon>
    </lineage>
</organism>